<organism evidence="12 13">
    <name type="scientific">Paramaledivibacter caminithermalis (strain DSM 15212 / CIP 107654 / DViRD3)</name>
    <name type="common">Clostridium caminithermale</name>
    <dbReference type="NCBI Taxonomy" id="1121301"/>
    <lineage>
        <taxon>Bacteria</taxon>
        <taxon>Bacillati</taxon>
        <taxon>Bacillota</taxon>
        <taxon>Clostridia</taxon>
        <taxon>Peptostreptococcales</taxon>
        <taxon>Caminicellaceae</taxon>
        <taxon>Paramaledivibacter</taxon>
    </lineage>
</organism>
<evidence type="ECO:0000256" key="7">
    <source>
        <dbReference type="ARBA" id="ARBA00023160"/>
    </source>
</evidence>
<evidence type="ECO:0000256" key="2">
    <source>
        <dbReference type="ARBA" id="ARBA00009233"/>
    </source>
</evidence>
<evidence type="ECO:0000256" key="1">
    <source>
        <dbReference type="ARBA" id="ARBA00005189"/>
    </source>
</evidence>
<feature type="binding site" evidence="11">
    <location>
        <begin position="19"/>
        <end position="20"/>
    </location>
    <ligand>
        <name>NAD(+)</name>
        <dbReference type="ChEBI" id="CHEBI:57540"/>
    </ligand>
</feature>
<dbReference type="CDD" id="cd05372">
    <property type="entry name" value="ENR_SDR"/>
    <property type="match status" value="1"/>
</dbReference>
<evidence type="ECO:0000256" key="3">
    <source>
        <dbReference type="ARBA" id="ARBA00022516"/>
    </source>
</evidence>
<gene>
    <name evidence="12" type="ORF">SAMN02745912_02425</name>
</gene>
<evidence type="ECO:0000313" key="13">
    <source>
        <dbReference type="Proteomes" id="UP000184465"/>
    </source>
</evidence>
<dbReference type="Pfam" id="PF13561">
    <property type="entry name" value="adh_short_C2"/>
    <property type="match status" value="1"/>
</dbReference>
<feature type="binding site" evidence="11">
    <location>
        <position position="13"/>
    </location>
    <ligand>
        <name>NAD(+)</name>
        <dbReference type="ChEBI" id="CHEBI:57540"/>
    </ligand>
</feature>
<evidence type="ECO:0000256" key="4">
    <source>
        <dbReference type="ARBA" id="ARBA00022832"/>
    </source>
</evidence>
<comment type="pathway">
    <text evidence="1">Lipid metabolism.</text>
</comment>
<dbReference type="RefSeq" id="WP_207550809.1">
    <property type="nucleotide sequence ID" value="NZ_FRAG01000030.1"/>
</dbReference>
<keyword evidence="8 11" id="KW-0520">NAD</keyword>
<evidence type="ECO:0000256" key="9">
    <source>
        <dbReference type="PIRSR" id="PIRSR000094-1"/>
    </source>
</evidence>
<protein>
    <recommendedName>
        <fullName evidence="8">Enoyl-[acyl-carrier-protein] reductase [NADH]</fullName>
        <ecNumber evidence="8">1.3.1.9</ecNumber>
    </recommendedName>
</protein>
<dbReference type="Gene3D" id="3.40.50.720">
    <property type="entry name" value="NAD(P)-binding Rossmann-like Domain"/>
    <property type="match status" value="1"/>
</dbReference>
<dbReference type="InterPro" id="IPR014358">
    <property type="entry name" value="Enoyl-ACP_Rdtase_NADH"/>
</dbReference>
<dbReference type="InterPro" id="IPR002347">
    <property type="entry name" value="SDR_fam"/>
</dbReference>
<dbReference type="PRINTS" id="PR00081">
    <property type="entry name" value="GDHRDH"/>
</dbReference>
<keyword evidence="4" id="KW-0276">Fatty acid metabolism</keyword>
<dbReference type="PANTHER" id="PTHR43159">
    <property type="entry name" value="ENOYL-[ACYL-CARRIER-PROTEIN] REDUCTASE"/>
    <property type="match status" value="1"/>
</dbReference>
<feature type="active site" description="Proton acceptor" evidence="9">
    <location>
        <position position="147"/>
    </location>
</feature>
<proteinExistence type="inferred from homology"/>
<feature type="binding site" evidence="11">
    <location>
        <position position="94"/>
    </location>
    <ligand>
        <name>NAD(+)</name>
        <dbReference type="ChEBI" id="CHEBI:57540"/>
    </ligand>
</feature>
<dbReference type="SUPFAM" id="SSF51735">
    <property type="entry name" value="NAD(P)-binding Rossmann-fold domains"/>
    <property type="match status" value="1"/>
</dbReference>
<dbReference type="InterPro" id="IPR036291">
    <property type="entry name" value="NAD(P)-bd_dom_sf"/>
</dbReference>
<dbReference type="AlphaFoldDB" id="A0A1M6Q525"/>
<dbReference type="EMBL" id="FRAG01000030">
    <property type="protein sequence ID" value="SHK15233.1"/>
    <property type="molecule type" value="Genomic_DNA"/>
</dbReference>
<evidence type="ECO:0000256" key="10">
    <source>
        <dbReference type="PIRSR" id="PIRSR000094-2"/>
    </source>
</evidence>
<keyword evidence="3 8" id="KW-0444">Lipid biosynthesis</keyword>
<keyword evidence="13" id="KW-1185">Reference proteome</keyword>
<dbReference type="PIRSF" id="PIRSF000094">
    <property type="entry name" value="Enoyl-ACP_rdct"/>
    <property type="match status" value="1"/>
</dbReference>
<dbReference type="NCBIfam" id="NF006369">
    <property type="entry name" value="PRK08594.1"/>
    <property type="match status" value="1"/>
</dbReference>
<feature type="binding site" evidence="11">
    <location>
        <begin position="193"/>
        <end position="197"/>
    </location>
    <ligand>
        <name>NAD(+)</name>
        <dbReference type="ChEBI" id="CHEBI:57540"/>
    </ligand>
</feature>
<dbReference type="GO" id="GO:0004318">
    <property type="term" value="F:enoyl-[acyl-carrier-protein] reductase (NADH) activity"/>
    <property type="evidence" value="ECO:0007669"/>
    <property type="project" value="UniProtKB-EC"/>
</dbReference>
<evidence type="ECO:0000256" key="5">
    <source>
        <dbReference type="ARBA" id="ARBA00023002"/>
    </source>
</evidence>
<dbReference type="Gene3D" id="1.10.8.400">
    <property type="entry name" value="Enoyl acyl carrier protein reductase"/>
    <property type="match status" value="1"/>
</dbReference>
<comment type="catalytic activity">
    <reaction evidence="8">
        <text>a 2,3-saturated acyl-[ACP] + NAD(+) = a (2E)-enoyl-[ACP] + NADH + H(+)</text>
        <dbReference type="Rhea" id="RHEA:10240"/>
        <dbReference type="Rhea" id="RHEA-COMP:9925"/>
        <dbReference type="Rhea" id="RHEA-COMP:9926"/>
        <dbReference type="ChEBI" id="CHEBI:15378"/>
        <dbReference type="ChEBI" id="CHEBI:57540"/>
        <dbReference type="ChEBI" id="CHEBI:57945"/>
        <dbReference type="ChEBI" id="CHEBI:78784"/>
        <dbReference type="ChEBI" id="CHEBI:78785"/>
        <dbReference type="EC" id="1.3.1.9"/>
    </reaction>
</comment>
<sequence>MSLLKDKNILIMGVANKWSIAWGIAKKFINEKANVIFTYYGEKSKANLEKFLKEENVENPLLISCDVTNDDDIKRAFMEVKEKIGVLHGVIHSIAFANKDELQGYYYNTSREGYLMAQNISAYSLVAVSKYARSLMTEGGSIVTLSYLGAERAVKNYNVMGVAKAALEASVRYLAVDLGSENITVNSISAGPIKTTSAKGVKNFSKLLKGFEDIAPMKRLVKTEEVANTALFLCSELGTGVTGENIHVDCGYHIVG</sequence>
<dbReference type="GO" id="GO:0006633">
    <property type="term" value="P:fatty acid biosynthetic process"/>
    <property type="evidence" value="ECO:0007669"/>
    <property type="project" value="UniProtKB-KW"/>
</dbReference>
<evidence type="ECO:0000256" key="8">
    <source>
        <dbReference type="PIRNR" id="PIRNR000094"/>
    </source>
</evidence>
<feature type="active site" description="Proton acceptor" evidence="9">
    <location>
        <position position="157"/>
    </location>
</feature>
<feature type="binding site" evidence="10">
    <location>
        <position position="97"/>
    </location>
    <ligand>
        <name>substrate</name>
    </ligand>
</feature>
<evidence type="ECO:0000256" key="11">
    <source>
        <dbReference type="PIRSR" id="PIRSR000094-3"/>
    </source>
</evidence>
<keyword evidence="6" id="KW-0443">Lipid metabolism</keyword>
<dbReference type="STRING" id="1121301.SAMN02745912_02425"/>
<reference evidence="12 13" key="1">
    <citation type="submission" date="2016-11" db="EMBL/GenBank/DDBJ databases">
        <authorList>
            <person name="Jaros S."/>
            <person name="Januszkiewicz K."/>
            <person name="Wedrychowicz H."/>
        </authorList>
    </citation>
    <scope>NUCLEOTIDE SEQUENCE [LARGE SCALE GENOMIC DNA]</scope>
    <source>
        <strain evidence="12 13">DSM 15212</strain>
    </source>
</reference>
<accession>A0A1M6Q525</accession>
<dbReference type="PANTHER" id="PTHR43159:SF2">
    <property type="entry name" value="ENOYL-[ACYL-CARRIER-PROTEIN] REDUCTASE [NADH], CHLOROPLASTIC"/>
    <property type="match status" value="1"/>
</dbReference>
<dbReference type="Proteomes" id="UP000184465">
    <property type="component" value="Unassembled WGS sequence"/>
</dbReference>
<evidence type="ECO:0000256" key="6">
    <source>
        <dbReference type="ARBA" id="ARBA00023098"/>
    </source>
</evidence>
<keyword evidence="5 8" id="KW-0560">Oxidoreductase</keyword>
<feature type="binding site" evidence="11">
    <location>
        <begin position="66"/>
        <end position="67"/>
    </location>
    <ligand>
        <name>NAD(+)</name>
        <dbReference type="ChEBI" id="CHEBI:57540"/>
    </ligand>
</feature>
<feature type="binding site" evidence="11">
    <location>
        <position position="164"/>
    </location>
    <ligand>
        <name>NAD(+)</name>
        <dbReference type="ChEBI" id="CHEBI:57540"/>
    </ligand>
</feature>
<evidence type="ECO:0000313" key="12">
    <source>
        <dbReference type="EMBL" id="SHK15233.1"/>
    </source>
</evidence>
<dbReference type="EC" id="1.3.1.9" evidence="8"/>
<keyword evidence="7 8" id="KW-0275">Fatty acid biosynthesis</keyword>
<name>A0A1M6Q525_PARC5</name>
<comment type="similarity">
    <text evidence="2 8">Belongs to the short-chain dehydrogenases/reductases (SDR) family. FabI subfamily.</text>
</comment>